<keyword evidence="8" id="KW-0902">Two-component regulatory system</keyword>
<dbReference type="eggNOG" id="COG4191">
    <property type="taxonomic scope" value="Bacteria"/>
</dbReference>
<keyword evidence="4 11" id="KW-0808">Transferase</keyword>
<sequence>MNSVHAISNPLDWYGSLQRAYMAGRNEAVLDEASDIGRLMAIARQPLESLLDLHSVVLAEGIAHCPEEAGALVAAADVCLAHAIVGWRLAYDGVPSASADVVPEASLIVFLHFEHGGRLTPIQQTKGNETLRVPPWMQARDLQSFVVDLCGPHRLDDVLQAVAQRRMMAFDLTAGALGQRQYRALLCPFHDGSGILGLQDVTAQHLARNADFQRRKLESLGQLAGGIAHEINNLLQPIVTLTQMTLDDHADDKEMSGDLGVVLDCARRAADVVRDILAFARRSAPALTPLPLVDTLRHELVDLMETLPASVRVVETHDTAGPLAIHGNRPELGQILRNLIKNAVDAIDGQGTITISADLFDLAEAEAFLVALPAGRYARVSIADDGPGIDPPLLHRIFDPFFTTKDIGKGTGLGLAIVRSIIQSWGGGIVARNGETGAVFDLFLRLAPLPSVEQGEFSDPPCWDGLWQSPQEE</sequence>
<evidence type="ECO:0000256" key="5">
    <source>
        <dbReference type="ARBA" id="ARBA00022741"/>
    </source>
</evidence>
<feature type="region of interest" description="Disordered" evidence="9">
    <location>
        <begin position="454"/>
        <end position="473"/>
    </location>
</feature>
<evidence type="ECO:0000256" key="7">
    <source>
        <dbReference type="ARBA" id="ARBA00022840"/>
    </source>
</evidence>
<dbReference type="EC" id="2.7.13.3" evidence="2"/>
<dbReference type="SMART" id="SM00387">
    <property type="entry name" value="HATPase_c"/>
    <property type="match status" value="1"/>
</dbReference>
<name>H6SPQ5_PARPM</name>
<evidence type="ECO:0000313" key="12">
    <source>
        <dbReference type="Proteomes" id="UP000033220"/>
    </source>
</evidence>
<dbReference type="InterPro" id="IPR036097">
    <property type="entry name" value="HisK_dim/P_sf"/>
</dbReference>
<evidence type="ECO:0000256" key="2">
    <source>
        <dbReference type="ARBA" id="ARBA00012438"/>
    </source>
</evidence>
<dbReference type="Proteomes" id="UP000033220">
    <property type="component" value="Chromosome DSM 122"/>
</dbReference>
<dbReference type="PANTHER" id="PTHR43065">
    <property type="entry name" value="SENSOR HISTIDINE KINASE"/>
    <property type="match status" value="1"/>
</dbReference>
<dbReference type="InterPro" id="IPR003661">
    <property type="entry name" value="HisK_dim/P_dom"/>
</dbReference>
<evidence type="ECO:0000313" key="11">
    <source>
        <dbReference type="EMBL" id="CCG07175.1"/>
    </source>
</evidence>
<organism evidence="11 12">
    <name type="scientific">Pararhodospirillum photometricum DSM 122</name>
    <dbReference type="NCBI Taxonomy" id="1150469"/>
    <lineage>
        <taxon>Bacteria</taxon>
        <taxon>Pseudomonadati</taxon>
        <taxon>Pseudomonadota</taxon>
        <taxon>Alphaproteobacteria</taxon>
        <taxon>Rhodospirillales</taxon>
        <taxon>Rhodospirillaceae</taxon>
        <taxon>Pararhodospirillum</taxon>
    </lineage>
</organism>
<dbReference type="InterPro" id="IPR036890">
    <property type="entry name" value="HATPase_C_sf"/>
</dbReference>
<dbReference type="CDD" id="cd00082">
    <property type="entry name" value="HisKA"/>
    <property type="match status" value="1"/>
</dbReference>
<dbReference type="GO" id="GO:0005524">
    <property type="term" value="F:ATP binding"/>
    <property type="evidence" value="ECO:0007669"/>
    <property type="project" value="UniProtKB-KW"/>
</dbReference>
<keyword evidence="7" id="KW-0067">ATP-binding</keyword>
<dbReference type="PRINTS" id="PR00344">
    <property type="entry name" value="BCTRLSENSOR"/>
</dbReference>
<proteinExistence type="predicted"/>
<dbReference type="AlphaFoldDB" id="H6SPQ5"/>
<dbReference type="EMBL" id="HE663493">
    <property type="protein sequence ID" value="CCG07175.1"/>
    <property type="molecule type" value="Genomic_DNA"/>
</dbReference>
<evidence type="ECO:0000256" key="4">
    <source>
        <dbReference type="ARBA" id="ARBA00022679"/>
    </source>
</evidence>
<dbReference type="InterPro" id="IPR004358">
    <property type="entry name" value="Sig_transdc_His_kin-like_C"/>
</dbReference>
<gene>
    <name evidence="11" type="primary">cckA</name>
    <name evidence="11" type="ORF">RSPPHO_00549</name>
</gene>
<dbReference type="Pfam" id="PF00512">
    <property type="entry name" value="HisKA"/>
    <property type="match status" value="1"/>
</dbReference>
<accession>H6SPQ5</accession>
<dbReference type="STRING" id="1150469.RSPPHO_00549"/>
<dbReference type="SMART" id="SM00388">
    <property type="entry name" value="HisKA"/>
    <property type="match status" value="1"/>
</dbReference>
<dbReference type="PANTHER" id="PTHR43065:SF46">
    <property type="entry name" value="C4-DICARBOXYLATE TRANSPORT SENSOR PROTEIN DCTB"/>
    <property type="match status" value="1"/>
</dbReference>
<dbReference type="InterPro" id="IPR003594">
    <property type="entry name" value="HATPase_dom"/>
</dbReference>
<evidence type="ECO:0000259" key="10">
    <source>
        <dbReference type="PROSITE" id="PS50109"/>
    </source>
</evidence>
<keyword evidence="12" id="KW-1185">Reference proteome</keyword>
<evidence type="ECO:0000256" key="9">
    <source>
        <dbReference type="SAM" id="MobiDB-lite"/>
    </source>
</evidence>
<keyword evidence="3" id="KW-0597">Phosphoprotein</keyword>
<dbReference type="GO" id="GO:0000155">
    <property type="term" value="F:phosphorelay sensor kinase activity"/>
    <property type="evidence" value="ECO:0007669"/>
    <property type="project" value="InterPro"/>
</dbReference>
<evidence type="ECO:0000256" key="8">
    <source>
        <dbReference type="ARBA" id="ARBA00023012"/>
    </source>
</evidence>
<reference evidence="11 12" key="1">
    <citation type="submission" date="2012-02" db="EMBL/GenBank/DDBJ databases">
        <title>Shotgun genome sequence of Phaeospirillum photometricum DSM 122.</title>
        <authorList>
            <person name="Duquesne K."/>
            <person name="Sturgis J."/>
        </authorList>
    </citation>
    <scope>NUCLEOTIDE SEQUENCE [LARGE SCALE GENOMIC DNA]</scope>
    <source>
        <strain evidence="12">DSM122</strain>
    </source>
</reference>
<keyword evidence="5" id="KW-0547">Nucleotide-binding</keyword>
<keyword evidence="6" id="KW-0418">Kinase</keyword>
<dbReference type="SUPFAM" id="SSF55874">
    <property type="entry name" value="ATPase domain of HSP90 chaperone/DNA topoisomerase II/histidine kinase"/>
    <property type="match status" value="1"/>
</dbReference>
<dbReference type="HOGENOM" id="CLU_577303_0_0_5"/>
<feature type="domain" description="Histidine kinase" evidence="10">
    <location>
        <begin position="226"/>
        <end position="448"/>
    </location>
</feature>
<dbReference type="RefSeq" id="WP_014413815.1">
    <property type="nucleotide sequence ID" value="NC_017059.1"/>
</dbReference>
<evidence type="ECO:0000256" key="6">
    <source>
        <dbReference type="ARBA" id="ARBA00022777"/>
    </source>
</evidence>
<dbReference type="PROSITE" id="PS50109">
    <property type="entry name" value="HIS_KIN"/>
    <property type="match status" value="1"/>
</dbReference>
<dbReference type="SUPFAM" id="SSF47384">
    <property type="entry name" value="Homodimeric domain of signal transducing histidine kinase"/>
    <property type="match status" value="1"/>
</dbReference>
<dbReference type="KEGG" id="rpm:RSPPHO_00549"/>
<protein>
    <recommendedName>
        <fullName evidence="2">histidine kinase</fullName>
        <ecNumber evidence="2">2.7.13.3</ecNumber>
    </recommendedName>
</protein>
<dbReference type="OrthoDB" id="9796100at2"/>
<evidence type="ECO:0000256" key="3">
    <source>
        <dbReference type="ARBA" id="ARBA00022553"/>
    </source>
</evidence>
<dbReference type="Gene3D" id="3.30.565.10">
    <property type="entry name" value="Histidine kinase-like ATPase, C-terminal domain"/>
    <property type="match status" value="1"/>
</dbReference>
<dbReference type="InterPro" id="IPR005467">
    <property type="entry name" value="His_kinase_dom"/>
</dbReference>
<comment type="catalytic activity">
    <reaction evidence="1">
        <text>ATP + protein L-histidine = ADP + protein N-phospho-L-histidine.</text>
        <dbReference type="EC" id="2.7.13.3"/>
    </reaction>
</comment>
<evidence type="ECO:0000256" key="1">
    <source>
        <dbReference type="ARBA" id="ARBA00000085"/>
    </source>
</evidence>
<dbReference type="PATRIC" id="fig|1150469.3.peg.645"/>
<dbReference type="Pfam" id="PF02518">
    <property type="entry name" value="HATPase_c"/>
    <property type="match status" value="1"/>
</dbReference>
<dbReference type="Gene3D" id="1.10.287.130">
    <property type="match status" value="1"/>
</dbReference>